<dbReference type="GO" id="GO:0003676">
    <property type="term" value="F:nucleic acid binding"/>
    <property type="evidence" value="ECO:0007669"/>
    <property type="project" value="InterPro"/>
</dbReference>
<dbReference type="Proteomes" id="UP000053989">
    <property type="component" value="Unassembled WGS sequence"/>
</dbReference>
<dbReference type="InterPro" id="IPR001878">
    <property type="entry name" value="Znf_CCHC"/>
</dbReference>
<proteinExistence type="predicted"/>
<protein>
    <recommendedName>
        <fullName evidence="4">CCHC-type domain-containing protein</fullName>
    </recommendedName>
</protein>
<dbReference type="GO" id="GO:0006397">
    <property type="term" value="P:mRNA processing"/>
    <property type="evidence" value="ECO:0007669"/>
    <property type="project" value="UniProtKB-KW"/>
</dbReference>
<evidence type="ECO:0000256" key="1">
    <source>
        <dbReference type="ARBA" id="ARBA00022664"/>
    </source>
</evidence>
<dbReference type="STRING" id="1036808.A0A0C3EPC6"/>
<dbReference type="PANTHER" id="PTHR46242:SF1">
    <property type="entry name" value="ZINC FINGER CCHC DOMAIN-CONTAINING PROTEIN 9"/>
    <property type="match status" value="1"/>
</dbReference>
<evidence type="ECO:0000313" key="6">
    <source>
        <dbReference type="Proteomes" id="UP000053989"/>
    </source>
</evidence>
<dbReference type="OrthoDB" id="3863715at2759"/>
<feature type="domain" description="CCHC-type" evidence="4">
    <location>
        <begin position="60"/>
        <end position="75"/>
    </location>
</feature>
<keyword evidence="2" id="KW-0863">Zinc-finger</keyword>
<feature type="region of interest" description="Disordered" evidence="3">
    <location>
        <begin position="1"/>
        <end position="20"/>
    </location>
</feature>
<dbReference type="PANTHER" id="PTHR46242">
    <property type="entry name" value="ZINC FINGER CCHC DOMAIN-CONTAINING PROTEIN 9 ZCCHC9"/>
    <property type="match status" value="1"/>
</dbReference>
<dbReference type="EMBL" id="KN822006">
    <property type="protein sequence ID" value="KIM69671.1"/>
    <property type="molecule type" value="Genomic_DNA"/>
</dbReference>
<evidence type="ECO:0000259" key="4">
    <source>
        <dbReference type="PROSITE" id="PS50158"/>
    </source>
</evidence>
<keyword evidence="1" id="KW-0507">mRNA processing</keyword>
<accession>A0A0C3EPC6</accession>
<dbReference type="InParanoid" id="A0A0C3EPC6"/>
<organism evidence="5 6">
    <name type="scientific">Scleroderma citrinum Foug A</name>
    <dbReference type="NCBI Taxonomy" id="1036808"/>
    <lineage>
        <taxon>Eukaryota</taxon>
        <taxon>Fungi</taxon>
        <taxon>Dikarya</taxon>
        <taxon>Basidiomycota</taxon>
        <taxon>Agaricomycotina</taxon>
        <taxon>Agaricomycetes</taxon>
        <taxon>Agaricomycetidae</taxon>
        <taxon>Boletales</taxon>
        <taxon>Sclerodermatineae</taxon>
        <taxon>Sclerodermataceae</taxon>
        <taxon>Scleroderma</taxon>
    </lineage>
</organism>
<dbReference type="Gene3D" id="4.10.60.10">
    <property type="entry name" value="Zinc finger, CCHC-type"/>
    <property type="match status" value="2"/>
</dbReference>
<dbReference type="GO" id="GO:0008270">
    <property type="term" value="F:zinc ion binding"/>
    <property type="evidence" value="ECO:0007669"/>
    <property type="project" value="UniProtKB-KW"/>
</dbReference>
<sequence>MCRDKGHTAKECPKASAGTGNGGGGNTTVGICYRCGSKRHTLSRCKKPEDPLNPLPFASCFVCSKKGHLASACPKNADKGVYPNGGCCKLCGEKTHLAKDCALRKHDQSGTAARTVFGTGKEAGADEDDFHVFKRKNREVSKSERDESKQRKQLVLKVGAHTGTVKSFGDPLPGKIVMYP</sequence>
<name>A0A0C3EPC6_9AGAM</name>
<evidence type="ECO:0000256" key="3">
    <source>
        <dbReference type="SAM" id="MobiDB-lite"/>
    </source>
</evidence>
<keyword evidence="2" id="KW-0479">Metal-binding</keyword>
<reference evidence="5 6" key="1">
    <citation type="submission" date="2014-04" db="EMBL/GenBank/DDBJ databases">
        <authorList>
            <consortium name="DOE Joint Genome Institute"/>
            <person name="Kuo A."/>
            <person name="Kohler A."/>
            <person name="Nagy L.G."/>
            <person name="Floudas D."/>
            <person name="Copeland A."/>
            <person name="Barry K.W."/>
            <person name="Cichocki N."/>
            <person name="Veneault-Fourrey C."/>
            <person name="LaButti K."/>
            <person name="Lindquist E.A."/>
            <person name="Lipzen A."/>
            <person name="Lundell T."/>
            <person name="Morin E."/>
            <person name="Murat C."/>
            <person name="Sun H."/>
            <person name="Tunlid A."/>
            <person name="Henrissat B."/>
            <person name="Grigoriev I.V."/>
            <person name="Hibbett D.S."/>
            <person name="Martin F."/>
            <person name="Nordberg H.P."/>
            <person name="Cantor M.N."/>
            <person name="Hua S.X."/>
        </authorList>
    </citation>
    <scope>NUCLEOTIDE SEQUENCE [LARGE SCALE GENOMIC DNA]</scope>
    <source>
        <strain evidence="5 6">Foug A</strain>
    </source>
</reference>
<evidence type="ECO:0000256" key="2">
    <source>
        <dbReference type="PROSITE-ProRule" id="PRU00047"/>
    </source>
</evidence>
<evidence type="ECO:0000313" key="5">
    <source>
        <dbReference type="EMBL" id="KIM69671.1"/>
    </source>
</evidence>
<reference evidence="6" key="2">
    <citation type="submission" date="2015-01" db="EMBL/GenBank/DDBJ databases">
        <title>Evolutionary Origins and Diversification of the Mycorrhizal Mutualists.</title>
        <authorList>
            <consortium name="DOE Joint Genome Institute"/>
            <consortium name="Mycorrhizal Genomics Consortium"/>
            <person name="Kohler A."/>
            <person name="Kuo A."/>
            <person name="Nagy L.G."/>
            <person name="Floudas D."/>
            <person name="Copeland A."/>
            <person name="Barry K.W."/>
            <person name="Cichocki N."/>
            <person name="Veneault-Fourrey C."/>
            <person name="LaButti K."/>
            <person name="Lindquist E.A."/>
            <person name="Lipzen A."/>
            <person name="Lundell T."/>
            <person name="Morin E."/>
            <person name="Murat C."/>
            <person name="Riley R."/>
            <person name="Ohm R."/>
            <person name="Sun H."/>
            <person name="Tunlid A."/>
            <person name="Henrissat B."/>
            <person name="Grigoriev I.V."/>
            <person name="Hibbett D.S."/>
            <person name="Martin F."/>
        </authorList>
    </citation>
    <scope>NUCLEOTIDE SEQUENCE [LARGE SCALE GENOMIC DNA]</scope>
    <source>
        <strain evidence="6">Foug A</strain>
    </source>
</reference>
<feature type="compositionally biased region" description="Basic and acidic residues" evidence="3">
    <location>
        <begin position="1"/>
        <end position="13"/>
    </location>
</feature>
<keyword evidence="6" id="KW-1185">Reference proteome</keyword>
<dbReference type="SUPFAM" id="SSF57756">
    <property type="entry name" value="Retrovirus zinc finger-like domains"/>
    <property type="match status" value="1"/>
</dbReference>
<dbReference type="HOGENOM" id="CLU_054987_2_2_1"/>
<dbReference type="Pfam" id="PF00098">
    <property type="entry name" value="zf-CCHC"/>
    <property type="match status" value="1"/>
</dbReference>
<dbReference type="GO" id="GO:0005730">
    <property type="term" value="C:nucleolus"/>
    <property type="evidence" value="ECO:0007669"/>
    <property type="project" value="TreeGrafter"/>
</dbReference>
<dbReference type="AlphaFoldDB" id="A0A0C3EPC6"/>
<dbReference type="SMART" id="SM00343">
    <property type="entry name" value="ZnF_C2HC"/>
    <property type="match status" value="4"/>
</dbReference>
<dbReference type="InterPro" id="IPR036875">
    <property type="entry name" value="Znf_CCHC_sf"/>
</dbReference>
<gene>
    <name evidence="5" type="ORF">SCLCIDRAFT_1208169</name>
</gene>
<keyword evidence="2" id="KW-0862">Zinc</keyword>
<dbReference type="InterPro" id="IPR042246">
    <property type="entry name" value="ZCCHC9"/>
</dbReference>
<dbReference type="PROSITE" id="PS50158">
    <property type="entry name" value="ZF_CCHC"/>
    <property type="match status" value="1"/>
</dbReference>